<dbReference type="PROSITE" id="PS51662">
    <property type="entry name" value="BP_PHYTASE"/>
    <property type="match status" value="2"/>
</dbReference>
<feature type="domain" description="BPP" evidence="2">
    <location>
        <begin position="308"/>
        <end position="632"/>
    </location>
</feature>
<protein>
    <submittedName>
        <fullName evidence="3">3-phytase</fullName>
    </submittedName>
</protein>
<evidence type="ECO:0000259" key="2">
    <source>
        <dbReference type="PROSITE" id="PS51662"/>
    </source>
</evidence>
<evidence type="ECO:0000256" key="1">
    <source>
        <dbReference type="SAM" id="SignalP"/>
    </source>
</evidence>
<feature type="domain" description="BPP" evidence="2">
    <location>
        <begin position="20"/>
        <end position="295"/>
    </location>
</feature>
<organism evidence="3 4">
    <name type="scientific">Undibacterium squillarum</name>
    <dbReference type="NCBI Taxonomy" id="1131567"/>
    <lineage>
        <taxon>Bacteria</taxon>
        <taxon>Pseudomonadati</taxon>
        <taxon>Pseudomonadota</taxon>
        <taxon>Betaproteobacteria</taxon>
        <taxon>Burkholderiales</taxon>
        <taxon>Oxalobacteraceae</taxon>
        <taxon>Undibacterium</taxon>
    </lineage>
</organism>
<name>A0ABQ2Y1X9_9BURK</name>
<keyword evidence="1" id="KW-0732">Signal</keyword>
<reference evidence="4" key="1">
    <citation type="journal article" date="2019" name="Int. J. Syst. Evol. Microbiol.">
        <title>The Global Catalogue of Microorganisms (GCM) 10K type strain sequencing project: providing services to taxonomists for standard genome sequencing and annotation.</title>
        <authorList>
            <consortium name="The Broad Institute Genomics Platform"/>
            <consortium name="The Broad Institute Genome Sequencing Center for Infectious Disease"/>
            <person name="Wu L."/>
            <person name="Ma J."/>
        </authorList>
    </citation>
    <scope>NUCLEOTIDE SEQUENCE [LARGE SCALE GENOMIC DNA]</scope>
    <source>
        <strain evidence="4">KCTC 23917</strain>
    </source>
</reference>
<evidence type="ECO:0000313" key="4">
    <source>
        <dbReference type="Proteomes" id="UP000653343"/>
    </source>
</evidence>
<evidence type="ECO:0000313" key="3">
    <source>
        <dbReference type="EMBL" id="GGX47236.1"/>
    </source>
</evidence>
<dbReference type="SUPFAM" id="SSF50956">
    <property type="entry name" value="Thermostable phytase (3-phytase)"/>
    <property type="match status" value="2"/>
</dbReference>
<sequence>MLFKKLIYTGLSSLMLLAASQMTASAAAASATASLTPPAALQKSQQAFQLDHGRWLSLDKNALRLLASDGTTLAQYKIRAKHLDLRRLQSHWMALSFDADNQQTVVLQIDAAAGSMREATSLPAPPFSLETSCLYLDQQSLLQVFLIGKEGISQQWLLEPQPRLIRQLALPPHAEQCLSDDSSGRLLLTEQSGRVWSYRADPEGPLQADLLLSTPAAEKHGQRLLALRDGQILIAQAQKQWLWHAALPAQLSALPPLPQPQRLSALMAATDSTVHAAWWMQSAQATAKNAAPQPVWQRRTSPVIHTAAKSAPLPVAIVRPVVQTASMQQYGDSADDPAIWRNAGNPAESRVLGTNKKFGLMVYDMQGQQTQALATGRLNNVDVRQQVRFGADAPLDLAMATQRDENSLVLFQISAEGKVSEAARFNTPLDKIYGFCLYQPVSGGLQAIVNDKDGRFLQYRIDHQNNRFSAELVRQFRTASQPEACVADDKRGQLFIGEEKRGIWVLPAAADASPDMQLIHTTGKALVADTEGLALYHGEQASYLLVSSQGDHSYLVLDAAAPYRLRGKFRIGIHPQLGIDGTSETDGIEVTSANMGGAFAQGMLVVQDGYKRLPDGQQNFKYVPWSAIREALNLP</sequence>
<dbReference type="Proteomes" id="UP000653343">
    <property type="component" value="Unassembled WGS sequence"/>
</dbReference>
<feature type="chain" id="PRO_5047088066" evidence="1">
    <location>
        <begin position="27"/>
        <end position="635"/>
    </location>
</feature>
<dbReference type="InterPro" id="IPR003431">
    <property type="entry name" value="B-propeller_Phytase"/>
</dbReference>
<dbReference type="EMBL" id="BMYU01000007">
    <property type="protein sequence ID" value="GGX47236.1"/>
    <property type="molecule type" value="Genomic_DNA"/>
</dbReference>
<dbReference type="Gene3D" id="2.120.10.30">
    <property type="entry name" value="TolB, C-terminal domain"/>
    <property type="match status" value="2"/>
</dbReference>
<comment type="caution">
    <text evidence="3">The sequence shown here is derived from an EMBL/GenBank/DDBJ whole genome shotgun (WGS) entry which is preliminary data.</text>
</comment>
<dbReference type="Pfam" id="PF02333">
    <property type="entry name" value="Phytase"/>
    <property type="match status" value="1"/>
</dbReference>
<feature type="signal peptide" evidence="1">
    <location>
        <begin position="1"/>
        <end position="26"/>
    </location>
</feature>
<gene>
    <name evidence="3" type="ORF">GCM10010946_27130</name>
</gene>
<accession>A0ABQ2Y1X9</accession>
<dbReference type="RefSeq" id="WP_189357755.1">
    <property type="nucleotide sequence ID" value="NZ_BMYU01000007.1"/>
</dbReference>
<keyword evidence="4" id="KW-1185">Reference proteome</keyword>
<proteinExistence type="predicted"/>
<dbReference type="InterPro" id="IPR011042">
    <property type="entry name" value="6-blade_b-propeller_TolB-like"/>
</dbReference>